<comment type="caution">
    <text evidence="2">The sequence shown here is derived from an EMBL/GenBank/DDBJ whole genome shotgun (WGS) entry which is preliminary data.</text>
</comment>
<keyword evidence="3" id="KW-1185">Reference proteome</keyword>
<feature type="domain" description="PD-(D/E)XK nuclease-like" evidence="1">
    <location>
        <begin position="6"/>
        <end position="162"/>
    </location>
</feature>
<evidence type="ECO:0000259" key="1">
    <source>
        <dbReference type="Pfam" id="PF20516"/>
    </source>
</evidence>
<reference evidence="2 3" key="1">
    <citation type="journal article" date="2023" name="Plant Dis.">
        <title>First Report of Diplodia intermedia Causing Canker and Dieback Diseases on Apple Trees in Canada.</title>
        <authorList>
            <person name="Ellouze W."/>
            <person name="Ilyukhin E."/>
            <person name="Sulman M."/>
            <person name="Ali S."/>
        </authorList>
    </citation>
    <scope>NUCLEOTIDE SEQUENCE [LARGE SCALE GENOMIC DNA]</scope>
    <source>
        <strain evidence="2 3">M45-28</strain>
    </source>
</reference>
<dbReference type="Pfam" id="PF20516">
    <property type="entry name" value="PDDEXK_12"/>
    <property type="match status" value="1"/>
</dbReference>
<organism evidence="2 3">
    <name type="scientific">Diplodia intermedia</name>
    <dbReference type="NCBI Taxonomy" id="856260"/>
    <lineage>
        <taxon>Eukaryota</taxon>
        <taxon>Fungi</taxon>
        <taxon>Dikarya</taxon>
        <taxon>Ascomycota</taxon>
        <taxon>Pezizomycotina</taxon>
        <taxon>Dothideomycetes</taxon>
        <taxon>Dothideomycetes incertae sedis</taxon>
        <taxon>Botryosphaeriales</taxon>
        <taxon>Botryosphaeriaceae</taxon>
        <taxon>Diplodia</taxon>
    </lineage>
</organism>
<sequence>MRGGKPVEGKTVDFAVFLRPSSRAASSAIRSRLQRAVGPGGAAASINNTLFDPLRERPVAIGITTRMPSPSSRSEEDVRVRLAVWAGAQFARLRSLCPTAARLVDLPLVYVCGESWYPFIASSDSLGAISRDASDRLLQTLHGIYKVANSLRRLARWVETDFQAWFERHVLPV</sequence>
<evidence type="ECO:0000313" key="3">
    <source>
        <dbReference type="Proteomes" id="UP001521184"/>
    </source>
</evidence>
<proteinExistence type="predicted"/>
<name>A0ABR3T140_9PEZI</name>
<dbReference type="EMBL" id="JAKEKT020000160">
    <property type="protein sequence ID" value="KAL1633267.1"/>
    <property type="molecule type" value="Genomic_DNA"/>
</dbReference>
<gene>
    <name evidence="2" type="ORF">SLS58_011156</name>
</gene>
<dbReference type="InterPro" id="IPR046797">
    <property type="entry name" value="PDDEXK_12"/>
</dbReference>
<evidence type="ECO:0000313" key="2">
    <source>
        <dbReference type="EMBL" id="KAL1633267.1"/>
    </source>
</evidence>
<dbReference type="Proteomes" id="UP001521184">
    <property type="component" value="Unassembled WGS sequence"/>
</dbReference>
<protein>
    <recommendedName>
        <fullName evidence="1">PD-(D/E)XK nuclease-like domain-containing protein</fullName>
    </recommendedName>
</protein>
<accession>A0ABR3T140</accession>